<reference evidence="1" key="1">
    <citation type="journal article" date="2021" name="Proc. Natl. Acad. Sci. U.S.A.">
        <title>A Catalog of Tens of Thousands of Viruses from Human Metagenomes Reveals Hidden Associations with Chronic Diseases.</title>
        <authorList>
            <person name="Tisza M.J."/>
            <person name="Buck C.B."/>
        </authorList>
    </citation>
    <scope>NUCLEOTIDE SEQUENCE</scope>
    <source>
        <strain evidence="1">CthSp75</strain>
    </source>
</reference>
<accession>A0A8S5NDE9</accession>
<name>A0A8S5NDE9_9CAUD</name>
<dbReference type="EMBL" id="BK015146">
    <property type="protein sequence ID" value="DAD92829.1"/>
    <property type="molecule type" value="Genomic_DNA"/>
</dbReference>
<sequence length="262" mass="29384">MSADFNVYTEDGKELLPTHEQAPIHLTRKLTLLSEGVTKDWAADSEAWGVSVALNEGELFGAIANNGKSTDLTVAFSFTQSSDHFNFFLLNVLGYDEENETFTINQTLIDALEIYIFGVDDIKALESGAGLEVYSEEGKVLFSSNYPPMNALGKYEGSYWGKYTQPQGKTEQFTFENREKIAVICTCGIQCHTYIYQNQGNGYASTYMTMSTAKFTAANKVTLGDTQFFFGSFFDPDGVFANSNPFFWQRAWRYLLIDATNY</sequence>
<proteinExistence type="predicted"/>
<organism evidence="1">
    <name type="scientific">Siphoviridae sp. cthSp75</name>
    <dbReference type="NCBI Taxonomy" id="2826424"/>
    <lineage>
        <taxon>Viruses</taxon>
        <taxon>Duplodnaviria</taxon>
        <taxon>Heunggongvirae</taxon>
        <taxon>Uroviricota</taxon>
        <taxon>Caudoviricetes</taxon>
    </lineage>
</organism>
<protein>
    <submittedName>
        <fullName evidence="1">Uncharacterized protein</fullName>
    </submittedName>
</protein>
<evidence type="ECO:0000313" key="1">
    <source>
        <dbReference type="EMBL" id="DAD92829.1"/>
    </source>
</evidence>